<evidence type="ECO:0000313" key="2">
    <source>
        <dbReference type="Proteomes" id="UP000199184"/>
    </source>
</evidence>
<keyword evidence="2" id="KW-1185">Reference proteome</keyword>
<proteinExistence type="predicted"/>
<dbReference type="Proteomes" id="UP000199184">
    <property type="component" value="Unassembled WGS sequence"/>
</dbReference>
<organism evidence="1 2">
    <name type="scientific">Bradyrhizobium shewense</name>
    <dbReference type="NCBI Taxonomy" id="1761772"/>
    <lineage>
        <taxon>Bacteria</taxon>
        <taxon>Pseudomonadati</taxon>
        <taxon>Pseudomonadota</taxon>
        <taxon>Alphaproteobacteria</taxon>
        <taxon>Hyphomicrobiales</taxon>
        <taxon>Nitrobacteraceae</taxon>
        <taxon>Bradyrhizobium</taxon>
    </lineage>
</organism>
<dbReference type="EMBL" id="FMAI01000008">
    <property type="protein sequence ID" value="SCB41152.1"/>
    <property type="molecule type" value="Genomic_DNA"/>
</dbReference>
<accession>A0A1C3WM40</accession>
<name>A0A1C3WM40_9BRAD</name>
<gene>
    <name evidence="1" type="ORF">GA0061098_1008239</name>
</gene>
<dbReference type="AlphaFoldDB" id="A0A1C3WM40"/>
<sequence length="83" mass="8974">MVLPPAESCLGAQLARQSPGIAERGSYLLLAPSRGAGLFEMRSVVGEDVVDLDCGQSREPIGKDVKEVARVIWRLRGGGRLRR</sequence>
<protein>
    <submittedName>
        <fullName evidence="1">Uncharacterized protein</fullName>
    </submittedName>
</protein>
<reference evidence="2" key="1">
    <citation type="submission" date="2016-08" db="EMBL/GenBank/DDBJ databases">
        <authorList>
            <person name="Varghese N."/>
            <person name="Submissions Spin"/>
        </authorList>
    </citation>
    <scope>NUCLEOTIDE SEQUENCE [LARGE SCALE GENOMIC DNA]</scope>
    <source>
        <strain evidence="2">ERR11</strain>
    </source>
</reference>
<evidence type="ECO:0000313" key="1">
    <source>
        <dbReference type="EMBL" id="SCB41152.1"/>
    </source>
</evidence>